<protein>
    <submittedName>
        <fullName evidence="1">Aldo/keto reductase</fullName>
    </submittedName>
</protein>
<evidence type="ECO:0000313" key="1">
    <source>
        <dbReference type="EMBL" id="XFD39830.1"/>
    </source>
</evidence>
<evidence type="ECO:0000313" key="2">
    <source>
        <dbReference type="Proteomes" id="UP001149860"/>
    </source>
</evidence>
<accession>A0ACD5DFL2</accession>
<sequence length="281" mass="31816">MENKVPFVTLNDGIKMPAIGLGTYQIRGGSGVNHILAAIKDGYTGIDTATNYDNEGVVGRAIQRSGVNRADLFVTSKLPGKYHRYDDATKAIQESIYRLGLDYLDLFVIHWPLPKRDHYVEAFQAMIDAKERGLIRSIGVSNFEPEHLDRLKAETGIVPSVNQVEIHPYWNNQRIIDADNERGIVTEAWSPLGRGSSALQEPIIQELAKKYDKNVGQIILRWHEQKGIIPIPKSVNLKHQRLNLETFDFNLTDDEMSAIDSLTKDDGRIDNQDPNEYEEFE</sequence>
<gene>
    <name evidence="1" type="ORF">O0236_000555</name>
</gene>
<dbReference type="Proteomes" id="UP001149860">
    <property type="component" value="Chromosome"/>
</dbReference>
<proteinExistence type="predicted"/>
<keyword evidence="2" id="KW-1185">Reference proteome</keyword>
<organism evidence="1 2">
    <name type="scientific">Lentilactobacillus terminaliae</name>
    <dbReference type="NCBI Taxonomy" id="3003483"/>
    <lineage>
        <taxon>Bacteria</taxon>
        <taxon>Bacillati</taxon>
        <taxon>Bacillota</taxon>
        <taxon>Bacilli</taxon>
        <taxon>Lactobacillales</taxon>
        <taxon>Lactobacillaceae</taxon>
        <taxon>Lentilactobacillus</taxon>
    </lineage>
</organism>
<name>A0ACD5DFL2_9LACO</name>
<dbReference type="EMBL" id="CP168151">
    <property type="protein sequence ID" value="XFD39830.1"/>
    <property type="molecule type" value="Genomic_DNA"/>
</dbReference>
<reference evidence="1" key="1">
    <citation type="submission" date="2024-08" db="EMBL/GenBank/DDBJ databases">
        <title>Lentilactobacillus sp. nov., isolated from tree bark.</title>
        <authorList>
            <person name="Phuengjayaem S."/>
            <person name="Tanasupawat S."/>
        </authorList>
    </citation>
    <scope>NUCLEOTIDE SEQUENCE</scope>
    <source>
        <strain evidence="1">SPB1-3</strain>
    </source>
</reference>